<evidence type="ECO:0000256" key="4">
    <source>
        <dbReference type="ARBA" id="ARBA00022777"/>
    </source>
</evidence>
<evidence type="ECO:0000256" key="6">
    <source>
        <dbReference type="ARBA" id="ARBA00023277"/>
    </source>
</evidence>
<dbReference type="Pfam" id="PF17042">
    <property type="entry name" value="NBD_C"/>
    <property type="match status" value="1"/>
</dbReference>
<reference evidence="15" key="1">
    <citation type="journal article" date="2014" name="Int. J. Syst. Evol. Microbiol.">
        <title>Complete genome sequence of Corynebacterium casei LMG S-19264T (=DSM 44701T), isolated from a smear-ripened cheese.</title>
        <authorList>
            <consortium name="US DOE Joint Genome Institute (JGI-PGF)"/>
            <person name="Walter F."/>
            <person name="Albersmeier A."/>
            <person name="Kalinowski J."/>
            <person name="Ruckert C."/>
        </authorList>
    </citation>
    <scope>NUCLEOTIDE SEQUENCE</scope>
    <source>
        <strain evidence="15">VKM Ac-1447</strain>
    </source>
</reference>
<dbReference type="GO" id="GO:0016301">
    <property type="term" value="F:kinase activity"/>
    <property type="evidence" value="ECO:0007669"/>
    <property type="project" value="UniProtKB-KW"/>
</dbReference>
<dbReference type="Proteomes" id="UP001142317">
    <property type="component" value="Unassembled WGS sequence"/>
</dbReference>
<evidence type="ECO:0000256" key="10">
    <source>
        <dbReference type="ARBA" id="ARBA00039095"/>
    </source>
</evidence>
<evidence type="ECO:0000256" key="7">
    <source>
        <dbReference type="ARBA" id="ARBA00035898"/>
    </source>
</evidence>
<evidence type="ECO:0000259" key="14">
    <source>
        <dbReference type="Pfam" id="PF17042"/>
    </source>
</evidence>
<dbReference type="InterPro" id="IPR042213">
    <property type="entry name" value="NBD_C_sf"/>
</dbReference>
<evidence type="ECO:0000256" key="5">
    <source>
        <dbReference type="ARBA" id="ARBA00022840"/>
    </source>
</evidence>
<accession>A0A9W6HHF3</accession>
<evidence type="ECO:0000256" key="9">
    <source>
        <dbReference type="ARBA" id="ARBA00037335"/>
    </source>
</evidence>
<proteinExistence type="inferred from homology"/>
<dbReference type="Gene3D" id="3.40.50.10840">
    <property type="entry name" value="Putative sugar-binding, N-terminal domain"/>
    <property type="match status" value="1"/>
</dbReference>
<keyword evidence="4 15" id="KW-0418">Kinase</keyword>
<evidence type="ECO:0000256" key="8">
    <source>
        <dbReference type="ARBA" id="ARBA00036346"/>
    </source>
</evidence>
<evidence type="ECO:0000313" key="16">
    <source>
        <dbReference type="Proteomes" id="UP001142317"/>
    </source>
</evidence>
<dbReference type="EC" id="2.7.1.217" evidence="10"/>
<comment type="similarity">
    <text evidence="1">Belongs to the four-carbon acid sugar kinase family.</text>
</comment>
<comment type="caution">
    <text evidence="15">The sequence shown here is derived from an EMBL/GenBank/DDBJ whole genome shotgun (WGS) entry which is preliminary data.</text>
</comment>
<comment type="function">
    <text evidence="9">Catalyzes the ATP-dependent phosphorylation of 3-oxo-tetronate to 3-oxo-tetronate 4-phosphate.</text>
</comment>
<keyword evidence="16" id="KW-1185">Reference proteome</keyword>
<sequence>MYIGAVADDFTGATDLATTLRARGMRAVVVIEDRPVDPARLADADAVVVALKTRTAPVATAIAASLRAVDRLVDAGAERVYVKYCSTFDSTDEGNIGPVLDAVLARLEADRTVVVPSFPANGRTVREGLLYVGDDLLEDSSMRHHPLTPMTKSRVRDILAPQTSAAITEIPLHVVHEGVGALRTAIDDAQPGYVIIDAVTDEDLAVIAAASSHLRVLSGGAALAAGIDAPVGAATGALAPVGPGRLVVCGSASRKTRAQLADAAAGGAAMRRIDLDRAVDHPQDEAAAVAAWVRGLPTDAVPVVYSVAELTDVRAGSADVSSAVEDVLASVVSQLVASNDVHRIIVAGGETSGAVVQRLGISMLEIGPQLAPGVCWSTASTGDGHRVALALKSGNFGADDLFTTAWEVLA</sequence>
<dbReference type="GO" id="GO:0005524">
    <property type="term" value="F:ATP binding"/>
    <property type="evidence" value="ECO:0007669"/>
    <property type="project" value="UniProtKB-KW"/>
</dbReference>
<organism evidence="15 16">
    <name type="scientific">Microbacterium imperiale</name>
    <dbReference type="NCBI Taxonomy" id="33884"/>
    <lineage>
        <taxon>Bacteria</taxon>
        <taxon>Bacillati</taxon>
        <taxon>Actinomycetota</taxon>
        <taxon>Actinomycetes</taxon>
        <taxon>Micrococcales</taxon>
        <taxon>Microbacteriaceae</taxon>
        <taxon>Microbacterium</taxon>
    </lineage>
</organism>
<dbReference type="SUPFAM" id="SSF142764">
    <property type="entry name" value="YgbK-like"/>
    <property type="match status" value="1"/>
</dbReference>
<dbReference type="Gene3D" id="3.40.980.20">
    <property type="entry name" value="Four-carbon acid sugar kinase, nucleotide binding domain"/>
    <property type="match status" value="1"/>
</dbReference>
<keyword evidence="3" id="KW-0547">Nucleotide-binding</keyword>
<protein>
    <recommendedName>
        <fullName evidence="11">3-oxo-tetronate kinase</fullName>
        <ecNumber evidence="10">2.7.1.217</ecNumber>
    </recommendedName>
    <alternativeName>
        <fullName evidence="12">3-dehydrotetronate 4-kinase</fullName>
    </alternativeName>
</protein>
<feature type="domain" description="Four-carbon acid sugar kinase nucleotide binding" evidence="14">
    <location>
        <begin position="246"/>
        <end position="402"/>
    </location>
</feature>
<dbReference type="AlphaFoldDB" id="A0A9W6HHF3"/>
<dbReference type="InterPro" id="IPR050007">
    <property type="entry name" value="OtnK"/>
</dbReference>
<comment type="catalytic activity">
    <reaction evidence="8">
        <text>3-dehydro-D-erythronate + ATP = 3-dehydro-4-O-phospho-D-erythronate + ADP + H(+)</text>
        <dbReference type="Rhea" id="RHEA:52556"/>
        <dbReference type="ChEBI" id="CHEBI:15378"/>
        <dbReference type="ChEBI" id="CHEBI:30616"/>
        <dbReference type="ChEBI" id="CHEBI:57958"/>
        <dbReference type="ChEBI" id="CHEBI:136593"/>
        <dbReference type="ChEBI" id="CHEBI:456216"/>
        <dbReference type="EC" id="2.7.1.217"/>
    </reaction>
</comment>
<dbReference type="InterPro" id="IPR031475">
    <property type="entry name" value="NBD_C"/>
</dbReference>
<gene>
    <name evidence="15" type="ORF">GCM10017586_18690</name>
</gene>
<keyword evidence="5" id="KW-0067">ATP-binding</keyword>
<evidence type="ECO:0000313" key="15">
    <source>
        <dbReference type="EMBL" id="GLJ80186.1"/>
    </source>
</evidence>
<keyword evidence="6" id="KW-0119">Carbohydrate metabolism</keyword>
<dbReference type="InterPro" id="IPR037051">
    <property type="entry name" value="4-carb_acid_sugar_kinase_N_sf"/>
</dbReference>
<name>A0A9W6HHF3_9MICO</name>
<evidence type="ECO:0000256" key="1">
    <source>
        <dbReference type="ARBA" id="ARBA00005715"/>
    </source>
</evidence>
<evidence type="ECO:0000256" key="11">
    <source>
        <dbReference type="ARBA" id="ARBA00039461"/>
    </source>
</evidence>
<evidence type="ECO:0000259" key="13">
    <source>
        <dbReference type="Pfam" id="PF07005"/>
    </source>
</evidence>
<dbReference type="NCBIfam" id="NF043035">
    <property type="entry name" value="OxoTetrKin"/>
    <property type="match status" value="1"/>
</dbReference>
<dbReference type="RefSeq" id="WP_210006462.1">
    <property type="nucleotide sequence ID" value="NZ_BSEO01000014.1"/>
</dbReference>
<keyword evidence="2" id="KW-0808">Transferase</keyword>
<dbReference type="Pfam" id="PF07005">
    <property type="entry name" value="SBD_N"/>
    <property type="match status" value="1"/>
</dbReference>
<dbReference type="EMBL" id="BSEO01000014">
    <property type="protein sequence ID" value="GLJ80186.1"/>
    <property type="molecule type" value="Genomic_DNA"/>
</dbReference>
<evidence type="ECO:0000256" key="12">
    <source>
        <dbReference type="ARBA" id="ARBA00041377"/>
    </source>
</evidence>
<comment type="catalytic activity">
    <reaction evidence="7">
        <text>3-dehydro-L-erythronate + ATP = 3-dehydro-4-O-phospho-L-erythronate + ADP + H(+)</text>
        <dbReference type="Rhea" id="RHEA:52552"/>
        <dbReference type="ChEBI" id="CHEBI:15378"/>
        <dbReference type="ChEBI" id="CHEBI:30616"/>
        <dbReference type="ChEBI" id="CHEBI:136592"/>
        <dbReference type="ChEBI" id="CHEBI:136670"/>
        <dbReference type="ChEBI" id="CHEBI:456216"/>
        <dbReference type="EC" id="2.7.1.217"/>
    </reaction>
</comment>
<evidence type="ECO:0000256" key="2">
    <source>
        <dbReference type="ARBA" id="ARBA00022679"/>
    </source>
</evidence>
<dbReference type="InterPro" id="IPR010737">
    <property type="entry name" value="4-carb_acid_sugar_kinase_N"/>
</dbReference>
<feature type="domain" description="Four-carbon acid sugar kinase N-terminal" evidence="13">
    <location>
        <begin position="3"/>
        <end position="226"/>
    </location>
</feature>
<reference evidence="15" key="2">
    <citation type="submission" date="2023-01" db="EMBL/GenBank/DDBJ databases">
        <authorList>
            <person name="Sun Q."/>
            <person name="Evtushenko L."/>
        </authorList>
    </citation>
    <scope>NUCLEOTIDE SEQUENCE</scope>
    <source>
        <strain evidence="15">VKM Ac-1447</strain>
    </source>
</reference>
<evidence type="ECO:0000256" key="3">
    <source>
        <dbReference type="ARBA" id="ARBA00022741"/>
    </source>
</evidence>